<evidence type="ECO:0000313" key="4">
    <source>
        <dbReference type="EMBL" id="MBB3941308.1"/>
    </source>
</evidence>
<dbReference type="InterPro" id="IPR037682">
    <property type="entry name" value="TonB_C"/>
</dbReference>
<protein>
    <submittedName>
        <fullName evidence="4">Protein TonB</fullName>
    </submittedName>
</protein>
<feature type="transmembrane region" description="Helical" evidence="2">
    <location>
        <begin position="43"/>
        <end position="64"/>
    </location>
</feature>
<organism evidence="4 5">
    <name type="scientific">Novosphingobium fluoreni</name>
    <dbReference type="NCBI Taxonomy" id="1391222"/>
    <lineage>
        <taxon>Bacteria</taxon>
        <taxon>Pseudomonadati</taxon>
        <taxon>Pseudomonadota</taxon>
        <taxon>Alphaproteobacteria</taxon>
        <taxon>Sphingomonadales</taxon>
        <taxon>Sphingomonadaceae</taxon>
        <taxon>Novosphingobium</taxon>
    </lineage>
</organism>
<evidence type="ECO:0000313" key="5">
    <source>
        <dbReference type="Proteomes" id="UP000561459"/>
    </source>
</evidence>
<dbReference type="AlphaFoldDB" id="A0A7W6C5N1"/>
<sequence>MLRNDARPFALECDKQAAPAVSPQSEKVSIERHGYQPPASSRWLGLGGTSLLGVLLVVAFFVTLSVQFSPPQPQTALTVFDVAAPASPPEAQPEEKVTSDKMSKPKVSEFPVPEPLPLSIPVAPAPSAAPSKVVTVADSPPRPESAAIRTFPAPPAPQLASNGPDSWEGRVLAQLNRHRRYPRLAMFRRQQGVPYLRFVMDRDGKVLSSTFRSIRRE</sequence>
<keyword evidence="2" id="KW-0472">Membrane</keyword>
<keyword evidence="2" id="KW-0812">Transmembrane</keyword>
<name>A0A7W6C5N1_9SPHN</name>
<gene>
    <name evidence="4" type="ORF">GGR39_002984</name>
</gene>
<reference evidence="4 5" key="1">
    <citation type="submission" date="2020-08" db="EMBL/GenBank/DDBJ databases">
        <title>Genomic Encyclopedia of Type Strains, Phase IV (KMG-IV): sequencing the most valuable type-strain genomes for metagenomic binning, comparative biology and taxonomic classification.</title>
        <authorList>
            <person name="Goeker M."/>
        </authorList>
    </citation>
    <scope>NUCLEOTIDE SEQUENCE [LARGE SCALE GENOMIC DNA]</scope>
    <source>
        <strain evidence="4 5">DSM 27568</strain>
    </source>
</reference>
<accession>A0A7W6C5N1</accession>
<proteinExistence type="predicted"/>
<feature type="domain" description="TonB C-terminal" evidence="3">
    <location>
        <begin position="166"/>
        <end position="217"/>
    </location>
</feature>
<dbReference type="EMBL" id="JACIDY010000008">
    <property type="protein sequence ID" value="MBB3941308.1"/>
    <property type="molecule type" value="Genomic_DNA"/>
</dbReference>
<feature type="region of interest" description="Disordered" evidence="1">
    <location>
        <begin position="86"/>
        <end position="109"/>
    </location>
</feature>
<dbReference type="Gene3D" id="3.30.1150.10">
    <property type="match status" value="1"/>
</dbReference>
<dbReference type="RefSeq" id="WP_183618020.1">
    <property type="nucleotide sequence ID" value="NZ_JACIDY010000008.1"/>
</dbReference>
<keyword evidence="5" id="KW-1185">Reference proteome</keyword>
<dbReference type="GO" id="GO:0055085">
    <property type="term" value="P:transmembrane transport"/>
    <property type="evidence" value="ECO:0007669"/>
    <property type="project" value="InterPro"/>
</dbReference>
<keyword evidence="2" id="KW-1133">Transmembrane helix</keyword>
<evidence type="ECO:0000256" key="2">
    <source>
        <dbReference type="SAM" id="Phobius"/>
    </source>
</evidence>
<dbReference type="PROSITE" id="PS52015">
    <property type="entry name" value="TONB_CTD"/>
    <property type="match status" value="1"/>
</dbReference>
<evidence type="ECO:0000259" key="3">
    <source>
        <dbReference type="PROSITE" id="PS52015"/>
    </source>
</evidence>
<feature type="compositionally biased region" description="Basic and acidic residues" evidence="1">
    <location>
        <begin position="93"/>
        <end position="107"/>
    </location>
</feature>
<evidence type="ECO:0000256" key="1">
    <source>
        <dbReference type="SAM" id="MobiDB-lite"/>
    </source>
</evidence>
<comment type="caution">
    <text evidence="4">The sequence shown here is derived from an EMBL/GenBank/DDBJ whole genome shotgun (WGS) entry which is preliminary data.</text>
</comment>
<dbReference type="SUPFAM" id="SSF74653">
    <property type="entry name" value="TolA/TonB C-terminal domain"/>
    <property type="match status" value="1"/>
</dbReference>
<dbReference type="Proteomes" id="UP000561459">
    <property type="component" value="Unassembled WGS sequence"/>
</dbReference>